<sequence length="1220" mass="137241">MSFSNENGFFHADLGAPGPPSGAGSPRLSQSLSQSEKKQVNQRVVHINNPEWTNERYEFSGNKVRTSKYTLLSFLPRNLFEQFHRLAYIYFLIIVILNQIPQLAVFGRTASLFPLLFVLVITAIKDGYEDWGRHRSDKDENNRTSLVLQDGHFKPKKWKQIKVGEVVKVYANETIPGDIVLLKTSDATGAAYIQTINLDGESNLKIRYARQETSVKHPELGPIAGTIVCELPNRNIYEFVAYMEIDGVQIPLGPNNIVLRGCELKNTSWVVGVVVYAGRETKAMLNSSGAQSKRSKLEQEMNRETLWLSFFLLVICIVGGVGLGVWVGVHVTELDSLPFFRKDDTEGRKYMYYGPTGEAFFGFLSYIIMFQIMIPISLYISLELVRLGQSYFMVRDPEMFHSGSNTCFQCRALNINEDLGQIKYIFSDKTGTLTQNKMEFHTASINGVDYSNAKVLDLAAKVEDLCGLEDEHVRQEPWLNHAWSPKIGEKVDPKLVRLLRSTTSTIEWKMVHEYFLVLAACNTIVPTRVHLSPSGQLEMQIASAHEEDVGVIEYHGESPDEQALVAAAASYGYTLVERTSSYIIIDLLGDLQRFEVLGIHEFDSVRKCMSVILKCPDNKIKLLVKGADSAVMNIIGGSALGLSNEQYIPSEDKHQAELIDATLSHLDGYAREGLRTLVIAAKDLSFAEFEAWYKQYLVASTSLVDRVGMLRATANMVEDNLLLLGATGIEDKLQEGVPETIALLREAGIKVWVLTGDKQETAISIGFSSMLLTRDMQQVIINESSRDRCREALRAAIVKYGLLGDIKSHTSPKFRINISSSVSFYNDTPIASELECEPTVSSKAKTKQPLALIIDGNSLVHALSQELEEELFVLATSCKVVLCCRVAPLQKAGIVSLIKQKTREMTLAIGDGANDVSMIQTADVGVGLSGQEGQQAVMASDFAMGQFRFLRRLLLVHGHWNYQRLAYMVLYNFYRNCVFVMMLFWYILHTAFSPSTAIFDWNLVFYSLLYTSLPTIAVGILDKDISHTTLLNYPPLYGIGQRGESYNSVLFWATMLDTLWQSLVLFYVPYFTYDATTIDIWSIGSLWIALVVILVNLHLALDIYQWTWITHVAIWGSILVTYACFFLMDSFPEDSFISHYWVIYHMIGTTVYWLDIMLVIILALLPRFCVKVLWHRFWPSDVELAREAELRGRLGRNTHSPVELSIVPDPVSFEAPVLGV</sequence>
<proteinExistence type="predicted"/>
<dbReference type="EMBL" id="CM055100">
    <property type="protein sequence ID" value="KAJ7543918.1"/>
    <property type="molecule type" value="Genomic_DNA"/>
</dbReference>
<gene>
    <name evidence="1" type="ORF">O6H91_09G058300</name>
</gene>
<evidence type="ECO:0000313" key="1">
    <source>
        <dbReference type="EMBL" id="KAJ7543918.1"/>
    </source>
</evidence>
<evidence type="ECO:0000313" key="2">
    <source>
        <dbReference type="Proteomes" id="UP001162992"/>
    </source>
</evidence>
<reference evidence="2" key="1">
    <citation type="journal article" date="2024" name="Proc. Natl. Acad. Sci. U.S.A.">
        <title>Extraordinary preservation of gene collinearity over three hundred million years revealed in homosporous lycophytes.</title>
        <authorList>
            <person name="Li C."/>
            <person name="Wickell D."/>
            <person name="Kuo L.Y."/>
            <person name="Chen X."/>
            <person name="Nie B."/>
            <person name="Liao X."/>
            <person name="Peng D."/>
            <person name="Ji J."/>
            <person name="Jenkins J."/>
            <person name="Williams M."/>
            <person name="Shu S."/>
            <person name="Plott C."/>
            <person name="Barry K."/>
            <person name="Rajasekar S."/>
            <person name="Grimwood J."/>
            <person name="Han X."/>
            <person name="Sun S."/>
            <person name="Hou Z."/>
            <person name="He W."/>
            <person name="Dai G."/>
            <person name="Sun C."/>
            <person name="Schmutz J."/>
            <person name="Leebens-Mack J.H."/>
            <person name="Li F.W."/>
            <person name="Wang L."/>
        </authorList>
    </citation>
    <scope>NUCLEOTIDE SEQUENCE [LARGE SCALE GENOMIC DNA]</scope>
    <source>
        <strain evidence="2">cv. PW_Plant_1</strain>
    </source>
</reference>
<protein>
    <submittedName>
        <fullName evidence="1">Uncharacterized protein</fullName>
    </submittedName>
</protein>
<name>A0ACC2CPG7_DIPCM</name>
<accession>A0ACC2CPG7</accession>
<organism evidence="1 2">
    <name type="scientific">Diphasiastrum complanatum</name>
    <name type="common">Issler's clubmoss</name>
    <name type="synonym">Lycopodium complanatum</name>
    <dbReference type="NCBI Taxonomy" id="34168"/>
    <lineage>
        <taxon>Eukaryota</taxon>
        <taxon>Viridiplantae</taxon>
        <taxon>Streptophyta</taxon>
        <taxon>Embryophyta</taxon>
        <taxon>Tracheophyta</taxon>
        <taxon>Lycopodiopsida</taxon>
        <taxon>Lycopodiales</taxon>
        <taxon>Lycopodiaceae</taxon>
        <taxon>Lycopodioideae</taxon>
        <taxon>Diphasiastrum</taxon>
    </lineage>
</organism>
<comment type="caution">
    <text evidence="1">The sequence shown here is derived from an EMBL/GenBank/DDBJ whole genome shotgun (WGS) entry which is preliminary data.</text>
</comment>
<keyword evidence="2" id="KW-1185">Reference proteome</keyword>
<dbReference type="Proteomes" id="UP001162992">
    <property type="component" value="Chromosome 9"/>
</dbReference>